<dbReference type="PANTHER" id="PTHR12300:SF176">
    <property type="entry name" value="HVA22-LIKE PROTEIN"/>
    <property type="match status" value="1"/>
</dbReference>
<protein>
    <recommendedName>
        <fullName evidence="1">HVA22-like protein</fullName>
    </recommendedName>
</protein>
<dbReference type="Proteomes" id="UP001472677">
    <property type="component" value="Unassembled WGS sequence"/>
</dbReference>
<keyword evidence="4" id="KW-1185">Reference proteome</keyword>
<name>A0ABR1Z9G6_9ROSI</name>
<evidence type="ECO:0000256" key="1">
    <source>
        <dbReference type="RuleBase" id="RU362006"/>
    </source>
</evidence>
<comment type="subcellular location">
    <subcellularLocation>
        <location evidence="1">Membrane</location>
        <topology evidence="1">Multi-pass membrane protein</topology>
    </subcellularLocation>
</comment>
<reference evidence="3 4" key="1">
    <citation type="journal article" date="2024" name="G3 (Bethesda)">
        <title>Genome assembly of Hibiscus sabdariffa L. provides insights into metabolisms of medicinal natural products.</title>
        <authorList>
            <person name="Kim T."/>
        </authorList>
    </citation>
    <scope>NUCLEOTIDE SEQUENCE [LARGE SCALE GENOMIC DNA]</scope>
    <source>
        <strain evidence="3">TK-2024</strain>
        <tissue evidence="3">Old leaves</tissue>
    </source>
</reference>
<feature type="region of interest" description="Disordered" evidence="2">
    <location>
        <begin position="168"/>
        <end position="190"/>
    </location>
</feature>
<sequence>MAVTNEVGLRLVFSPVSSNIVVRTACCTVGTVLPVYSTFKAIENNNQTEQQKWLLYWTVYGSFTVAEVFSDKILSWFPLYYHAKFAFLVWLQLPSNNGAKHLYTSHLRPLLLRHQAKLDIISEFIYSELTKIISAHQAEIQFARALFVKLVASVNQMVRDFIDPVRTPRNRSIEGPRQGDASDTQSNSED</sequence>
<evidence type="ECO:0000313" key="3">
    <source>
        <dbReference type="EMBL" id="KAK8476644.1"/>
    </source>
</evidence>
<evidence type="ECO:0000256" key="2">
    <source>
        <dbReference type="SAM" id="MobiDB-lite"/>
    </source>
</evidence>
<comment type="similarity">
    <text evidence="1">Belongs to the DP1 family.</text>
</comment>
<proteinExistence type="inferred from homology"/>
<comment type="caution">
    <text evidence="3">The sequence shown here is derived from an EMBL/GenBank/DDBJ whole genome shotgun (WGS) entry which is preliminary data.</text>
</comment>
<dbReference type="PANTHER" id="PTHR12300">
    <property type="entry name" value="HVA22-LIKE PROTEINS"/>
    <property type="match status" value="1"/>
</dbReference>
<dbReference type="InterPro" id="IPR004345">
    <property type="entry name" value="TB2_DP1_HVA22"/>
</dbReference>
<dbReference type="Pfam" id="PF03134">
    <property type="entry name" value="TB2_DP1_HVA22"/>
    <property type="match status" value="1"/>
</dbReference>
<evidence type="ECO:0000313" key="4">
    <source>
        <dbReference type="Proteomes" id="UP001472677"/>
    </source>
</evidence>
<accession>A0ABR1Z9G6</accession>
<dbReference type="EMBL" id="JBBPBM010002559">
    <property type="protein sequence ID" value="KAK8476644.1"/>
    <property type="molecule type" value="Genomic_DNA"/>
</dbReference>
<gene>
    <name evidence="3" type="ORF">V6N12_032576</name>
</gene>
<organism evidence="3 4">
    <name type="scientific">Hibiscus sabdariffa</name>
    <name type="common">roselle</name>
    <dbReference type="NCBI Taxonomy" id="183260"/>
    <lineage>
        <taxon>Eukaryota</taxon>
        <taxon>Viridiplantae</taxon>
        <taxon>Streptophyta</taxon>
        <taxon>Embryophyta</taxon>
        <taxon>Tracheophyta</taxon>
        <taxon>Spermatophyta</taxon>
        <taxon>Magnoliopsida</taxon>
        <taxon>eudicotyledons</taxon>
        <taxon>Gunneridae</taxon>
        <taxon>Pentapetalae</taxon>
        <taxon>rosids</taxon>
        <taxon>malvids</taxon>
        <taxon>Malvales</taxon>
        <taxon>Malvaceae</taxon>
        <taxon>Malvoideae</taxon>
        <taxon>Hibiscus</taxon>
    </lineage>
</organism>
<feature type="compositionally biased region" description="Polar residues" evidence="2">
    <location>
        <begin position="181"/>
        <end position="190"/>
    </location>
</feature>